<evidence type="ECO:0000313" key="2">
    <source>
        <dbReference type="EMBL" id="CAA0809553.1"/>
    </source>
</evidence>
<organism evidence="2 3">
    <name type="scientific">Striga hermonthica</name>
    <name type="common">Purple witchweed</name>
    <name type="synonym">Buchnera hermonthica</name>
    <dbReference type="NCBI Taxonomy" id="68872"/>
    <lineage>
        <taxon>Eukaryota</taxon>
        <taxon>Viridiplantae</taxon>
        <taxon>Streptophyta</taxon>
        <taxon>Embryophyta</taxon>
        <taxon>Tracheophyta</taxon>
        <taxon>Spermatophyta</taxon>
        <taxon>Magnoliopsida</taxon>
        <taxon>eudicotyledons</taxon>
        <taxon>Gunneridae</taxon>
        <taxon>Pentapetalae</taxon>
        <taxon>asterids</taxon>
        <taxon>lamiids</taxon>
        <taxon>Lamiales</taxon>
        <taxon>Orobanchaceae</taxon>
        <taxon>Buchnereae</taxon>
        <taxon>Striga</taxon>
    </lineage>
</organism>
<dbReference type="Pfam" id="PF08268">
    <property type="entry name" value="FBA_3"/>
    <property type="match status" value="1"/>
</dbReference>
<dbReference type="InterPro" id="IPR013187">
    <property type="entry name" value="F-box-assoc_dom_typ3"/>
</dbReference>
<keyword evidence="3" id="KW-1185">Reference proteome</keyword>
<sequence length="381" mass="44061">MAKFPSLIFRLPPSSPPSSGEVEAEGEKQADVCAQNNLLSLPDDLLCKILLNVPAQDIYCRVSRVCRTLYYHTIGSEEFINLHLRQTDQYGLFFRYAPTRNDQHSSPRPVFLSMKQGRVTVSDYYSYESRFTLRSSCSGLILEYDFYTRMSKVHVANPVAGRPFQLPPLPKYAKCMHCCVGCAEASKAYKVVLAYYDEGWDLRRAIFTVGVDKSWRHLATEHLTELMTGNLLVTEGFIHSIFGDTVRTLNVETEVMTEMRAPMSEYAKHKKRYLSTGKSLTLVVEVEHRVFRVWEMVYRDYYYHYWREWERDIVLGSEIQYLFSIQPIGWLQQMEVLVFKGLLFSTWLLLPGKSDGSTPYHPELCTGSQHLLPTTEAFLWT</sequence>
<dbReference type="Pfam" id="PF00646">
    <property type="entry name" value="F-box"/>
    <property type="match status" value="1"/>
</dbReference>
<dbReference type="OrthoDB" id="1271311at2759"/>
<accession>A0A9N7MNJ8</accession>
<dbReference type="PANTHER" id="PTHR31672:SF11">
    <property type="entry name" value="F-BOX PROTEIN CPR1-LIKE ISOFORM X2"/>
    <property type="match status" value="1"/>
</dbReference>
<dbReference type="InterPro" id="IPR001810">
    <property type="entry name" value="F-box_dom"/>
</dbReference>
<dbReference type="AlphaFoldDB" id="A0A9N7MNJ8"/>
<dbReference type="Proteomes" id="UP001153555">
    <property type="component" value="Unassembled WGS sequence"/>
</dbReference>
<protein>
    <recommendedName>
        <fullName evidence="1">F-box domain-containing protein</fullName>
    </recommendedName>
</protein>
<comment type="caution">
    <text evidence="2">The sequence shown here is derived from an EMBL/GenBank/DDBJ whole genome shotgun (WGS) entry which is preliminary data.</text>
</comment>
<evidence type="ECO:0000313" key="3">
    <source>
        <dbReference type="Proteomes" id="UP001153555"/>
    </source>
</evidence>
<dbReference type="PROSITE" id="PS50181">
    <property type="entry name" value="FBOX"/>
    <property type="match status" value="1"/>
</dbReference>
<evidence type="ECO:0000259" key="1">
    <source>
        <dbReference type="PROSITE" id="PS50181"/>
    </source>
</evidence>
<dbReference type="CDD" id="cd09917">
    <property type="entry name" value="F-box_SF"/>
    <property type="match status" value="1"/>
</dbReference>
<dbReference type="EMBL" id="CACSLK010003813">
    <property type="protein sequence ID" value="CAA0809553.1"/>
    <property type="molecule type" value="Genomic_DNA"/>
</dbReference>
<name>A0A9N7MNJ8_STRHE</name>
<gene>
    <name evidence="2" type="ORF">SHERM_11558</name>
</gene>
<dbReference type="PANTHER" id="PTHR31672">
    <property type="entry name" value="BNACNNG10540D PROTEIN"/>
    <property type="match status" value="1"/>
</dbReference>
<dbReference type="Gene3D" id="1.20.1280.50">
    <property type="match status" value="1"/>
</dbReference>
<dbReference type="InterPro" id="IPR050796">
    <property type="entry name" value="SCF_F-box_component"/>
</dbReference>
<dbReference type="SUPFAM" id="SSF81383">
    <property type="entry name" value="F-box domain"/>
    <property type="match status" value="1"/>
</dbReference>
<feature type="domain" description="F-box" evidence="1">
    <location>
        <begin position="35"/>
        <end position="82"/>
    </location>
</feature>
<dbReference type="InterPro" id="IPR036047">
    <property type="entry name" value="F-box-like_dom_sf"/>
</dbReference>
<reference evidence="2" key="1">
    <citation type="submission" date="2019-12" db="EMBL/GenBank/DDBJ databases">
        <authorList>
            <person name="Scholes J."/>
        </authorList>
    </citation>
    <scope>NUCLEOTIDE SEQUENCE</scope>
</reference>
<proteinExistence type="predicted"/>